<name>A0A2V1H5Y7_9GAMM</name>
<evidence type="ECO:0000313" key="1">
    <source>
        <dbReference type="EMBL" id="PVZ71842.1"/>
    </source>
</evidence>
<evidence type="ECO:0000313" key="2">
    <source>
        <dbReference type="Proteomes" id="UP000244906"/>
    </source>
</evidence>
<protein>
    <submittedName>
        <fullName evidence="1">Uncharacterized protein</fullName>
    </submittedName>
</protein>
<dbReference type="EMBL" id="QDDL01000001">
    <property type="protein sequence ID" value="PVZ71842.1"/>
    <property type="molecule type" value="Genomic_DNA"/>
</dbReference>
<comment type="caution">
    <text evidence="1">The sequence shown here is derived from an EMBL/GenBank/DDBJ whole genome shotgun (WGS) entry which is preliminary data.</text>
</comment>
<dbReference type="OrthoDB" id="9874609at2"/>
<keyword evidence="2" id="KW-1185">Reference proteome</keyword>
<sequence>MSAYKGVSRVDTLPRKASNVASLHSDNAPVRFKKTSLDLLHTLFEFKRSLVNRFIPIDTNLKTPSSDTSICNISHNSLFTEKTMNHSGTRNLWGITAAAFLLTACISTPKKVTFEHLQQPDTQIPGYVANISQLPSSDLAVYLPETQYAKTPSKLVLMISNNGSKSFLFDPTKDLKIESKIDLQKLYGNSAEKVLKQFSSSAFGKDCKVDPARTMAGFIPPAGWNSALKATEVAPGQVVTGYLLLDPQQLQMSDMQIQVQLGQQQHQIKINLN</sequence>
<reference evidence="1 2" key="1">
    <citation type="submission" date="2018-04" db="EMBL/GenBank/DDBJ databases">
        <title>Thalassorhabdus spongiae gen. nov., sp. nov., isolated from a marine sponge in South-West Iceland.</title>
        <authorList>
            <person name="Knobloch S."/>
            <person name="Daussin A."/>
            <person name="Johannsson R."/>
            <person name="Marteinsson V.T."/>
        </authorList>
    </citation>
    <scope>NUCLEOTIDE SEQUENCE [LARGE SCALE GENOMIC DNA]</scope>
    <source>
        <strain evidence="1 2">Hp12</strain>
    </source>
</reference>
<gene>
    <name evidence="1" type="ORF">DC094_02110</name>
</gene>
<dbReference type="Proteomes" id="UP000244906">
    <property type="component" value="Unassembled WGS sequence"/>
</dbReference>
<dbReference type="AlphaFoldDB" id="A0A2V1H5Y7"/>
<proteinExistence type="predicted"/>
<dbReference type="RefSeq" id="WP_116685431.1">
    <property type="nucleotide sequence ID" value="NZ_CAWNYD010000001.1"/>
</dbReference>
<accession>A0A2V1H5Y7</accession>
<organism evidence="1 2">
    <name type="scientific">Pelagibaculum spongiae</name>
    <dbReference type="NCBI Taxonomy" id="2080658"/>
    <lineage>
        <taxon>Bacteria</taxon>
        <taxon>Pseudomonadati</taxon>
        <taxon>Pseudomonadota</taxon>
        <taxon>Gammaproteobacteria</taxon>
        <taxon>Oceanospirillales</taxon>
        <taxon>Pelagibaculum</taxon>
    </lineage>
</organism>